<dbReference type="RefSeq" id="WP_220662627.1">
    <property type="nucleotide sequence ID" value="NZ_CP069370.1"/>
</dbReference>
<dbReference type="InterPro" id="IPR043504">
    <property type="entry name" value="Peptidase_S1_PA_chymotrypsin"/>
</dbReference>
<dbReference type="SMART" id="SM00228">
    <property type="entry name" value="PDZ"/>
    <property type="match status" value="1"/>
</dbReference>
<evidence type="ECO:0000256" key="3">
    <source>
        <dbReference type="ARBA" id="ARBA00022801"/>
    </source>
</evidence>
<dbReference type="AlphaFoldDB" id="A0A8G0ZXA8"/>
<proteinExistence type="inferred from homology"/>
<dbReference type="Gene3D" id="2.30.42.10">
    <property type="match status" value="1"/>
</dbReference>
<organism evidence="7 8">
    <name type="scientific">Neotabrizicola shimadae</name>
    <dbReference type="NCBI Taxonomy" id="2807096"/>
    <lineage>
        <taxon>Bacteria</taxon>
        <taxon>Pseudomonadati</taxon>
        <taxon>Pseudomonadota</taxon>
        <taxon>Alphaproteobacteria</taxon>
        <taxon>Rhodobacterales</taxon>
        <taxon>Paracoccaceae</taxon>
        <taxon>Neotabrizicola</taxon>
    </lineage>
</organism>
<evidence type="ECO:0000256" key="1">
    <source>
        <dbReference type="ARBA" id="ARBA00010541"/>
    </source>
</evidence>
<dbReference type="GO" id="GO:0006508">
    <property type="term" value="P:proteolysis"/>
    <property type="evidence" value="ECO:0007669"/>
    <property type="project" value="UniProtKB-KW"/>
</dbReference>
<dbReference type="Pfam" id="PF13365">
    <property type="entry name" value="Trypsin_2"/>
    <property type="match status" value="1"/>
</dbReference>
<dbReference type="EMBL" id="CP069370">
    <property type="protein sequence ID" value="QYZ70410.1"/>
    <property type="molecule type" value="Genomic_DNA"/>
</dbReference>
<dbReference type="InterPro" id="IPR036034">
    <property type="entry name" value="PDZ_sf"/>
</dbReference>
<dbReference type="Pfam" id="PF13180">
    <property type="entry name" value="PDZ_2"/>
    <property type="match status" value="1"/>
</dbReference>
<dbReference type="SUPFAM" id="SSF50156">
    <property type="entry name" value="PDZ domain-like"/>
    <property type="match status" value="1"/>
</dbReference>
<feature type="domain" description="PDZ" evidence="6">
    <location>
        <begin position="273"/>
        <end position="373"/>
    </location>
</feature>
<keyword evidence="5" id="KW-0812">Transmembrane</keyword>
<dbReference type="InterPro" id="IPR001478">
    <property type="entry name" value="PDZ"/>
</dbReference>
<feature type="transmembrane region" description="Helical" evidence="5">
    <location>
        <begin position="34"/>
        <end position="53"/>
    </location>
</feature>
<keyword evidence="8" id="KW-1185">Reference proteome</keyword>
<dbReference type="InterPro" id="IPR001940">
    <property type="entry name" value="Peptidase_S1C"/>
</dbReference>
<dbReference type="PANTHER" id="PTHR43343:SF3">
    <property type="entry name" value="PROTEASE DO-LIKE 8, CHLOROPLASTIC"/>
    <property type="match status" value="1"/>
</dbReference>
<dbReference type="InterPro" id="IPR009003">
    <property type="entry name" value="Peptidase_S1_PA"/>
</dbReference>
<keyword evidence="2" id="KW-0645">Protease</keyword>
<dbReference type="GO" id="GO:0004252">
    <property type="term" value="F:serine-type endopeptidase activity"/>
    <property type="evidence" value="ECO:0007669"/>
    <property type="project" value="InterPro"/>
</dbReference>
<dbReference type="KEGG" id="nsm:JO391_02470"/>
<dbReference type="PANTHER" id="PTHR43343">
    <property type="entry name" value="PEPTIDASE S12"/>
    <property type="match status" value="1"/>
</dbReference>
<name>A0A8G0ZXA8_9RHOB</name>
<evidence type="ECO:0000256" key="5">
    <source>
        <dbReference type="SAM" id="Phobius"/>
    </source>
</evidence>
<keyword evidence="3" id="KW-0378">Hydrolase</keyword>
<evidence type="ECO:0000256" key="2">
    <source>
        <dbReference type="ARBA" id="ARBA00022670"/>
    </source>
</evidence>
<protein>
    <submittedName>
        <fullName evidence="7">Trypsin-like peptidase domain-containing protein</fullName>
    </submittedName>
</protein>
<dbReference type="PRINTS" id="PR00834">
    <property type="entry name" value="PROTEASES2C"/>
</dbReference>
<dbReference type="SUPFAM" id="SSF50494">
    <property type="entry name" value="Trypsin-like serine proteases"/>
    <property type="match status" value="1"/>
</dbReference>
<feature type="region of interest" description="Disordered" evidence="4">
    <location>
        <begin position="1"/>
        <end position="25"/>
    </location>
</feature>
<dbReference type="InterPro" id="IPR051201">
    <property type="entry name" value="Chloro_Bact_Ser_Proteases"/>
</dbReference>
<evidence type="ECO:0000256" key="4">
    <source>
        <dbReference type="SAM" id="MobiDB-lite"/>
    </source>
</evidence>
<evidence type="ECO:0000313" key="7">
    <source>
        <dbReference type="EMBL" id="QYZ70410.1"/>
    </source>
</evidence>
<keyword evidence="5" id="KW-0472">Membrane</keyword>
<keyword evidence="5" id="KW-1133">Transmembrane helix</keyword>
<accession>A0A8G0ZXA8</accession>
<evidence type="ECO:0000259" key="6">
    <source>
        <dbReference type="SMART" id="SM00228"/>
    </source>
</evidence>
<evidence type="ECO:0000313" key="8">
    <source>
        <dbReference type="Proteomes" id="UP000826300"/>
    </source>
</evidence>
<reference evidence="7" key="1">
    <citation type="submission" date="2021-02" db="EMBL/GenBank/DDBJ databases">
        <title>Rhodobacter shimadae sp. nov., an aerobic anoxygenic phototrophic bacterium isolated from a hot spring.</title>
        <authorList>
            <person name="Muramatsu S."/>
            <person name="Haruta S."/>
            <person name="Hirose S."/>
            <person name="Hanada S."/>
        </authorList>
    </citation>
    <scope>NUCLEOTIDE SEQUENCE</scope>
    <source>
        <strain evidence="7">N10</strain>
    </source>
</reference>
<comment type="similarity">
    <text evidence="1">Belongs to the peptidase S1C family.</text>
</comment>
<sequence>MHRKSDPEMPAGGPDLWRNGGDQSRQAPHGLRRAIVFALAFAAATLALTGAAASAAQGRCGLGAEAIWDRAAPSVVEVFALGIDPYRVNDRVRPVFGSGTILPDGLVLTNAHVVEGAKVIIVFVGEDSWDAGIVGSDNELDLALLRLVDDQSAGPPLELAPLDSLHPGQTAFAIGFPLGLGKTISHGIVTGIGRVLHDSTLSWLEPMLQTDAAVNPGNSGGPLLDDCGRVIGLVSRTSNPALGEDIGFAVPVSVLAEVLPELARTGRISRPWHGLYGQMVTPPILYMIGAPPEAMYGLTGFLIETVEPGSAADIAGLRGGDLPVQLGGLSVIIGGDIITAVDGRPVDTLDNALDIVRGLKVGQEITVDLLRDGEPITVTVTLPERPPRPTNGTGD</sequence>
<dbReference type="Proteomes" id="UP000826300">
    <property type="component" value="Chromosome"/>
</dbReference>
<gene>
    <name evidence="7" type="ORF">JO391_02470</name>
</gene>
<dbReference type="Gene3D" id="2.40.10.10">
    <property type="entry name" value="Trypsin-like serine proteases"/>
    <property type="match status" value="2"/>
</dbReference>